<evidence type="ECO:0000256" key="1">
    <source>
        <dbReference type="SAM" id="MobiDB-lite"/>
    </source>
</evidence>
<reference evidence="3 4" key="1">
    <citation type="submission" date="2023-11" db="EMBL/GenBank/DDBJ databases">
        <authorList>
            <person name="Xu M."/>
            <person name="Jiang T."/>
        </authorList>
    </citation>
    <scope>NUCLEOTIDE SEQUENCE [LARGE SCALE GENOMIC DNA]</scope>
    <source>
        <strain evidence="3 4">SD</strain>
    </source>
</reference>
<evidence type="ECO:0000313" key="4">
    <source>
        <dbReference type="Proteomes" id="UP001277761"/>
    </source>
</evidence>
<dbReference type="PANTHER" id="PTHR36151">
    <property type="entry name" value="BLR2777 PROTEIN"/>
    <property type="match status" value="1"/>
</dbReference>
<comment type="caution">
    <text evidence="3">The sequence shown here is derived from an EMBL/GenBank/DDBJ whole genome shotgun (WGS) entry which is preliminary data.</text>
</comment>
<dbReference type="EMBL" id="JAXAVX010000002">
    <property type="protein sequence ID" value="MDX8151456.1"/>
    <property type="molecule type" value="Genomic_DNA"/>
</dbReference>
<dbReference type="GO" id="GO:0016491">
    <property type="term" value="F:oxidoreductase activity"/>
    <property type="evidence" value="ECO:0007669"/>
    <property type="project" value="UniProtKB-KW"/>
</dbReference>
<protein>
    <submittedName>
        <fullName evidence="3">Oxygenase MpaB family protein</fullName>
        <ecNumber evidence="3">1.-.-.-</ecNumber>
    </submittedName>
</protein>
<dbReference type="PANTHER" id="PTHR36151:SF3">
    <property type="entry name" value="ER-BOUND OXYGENASE MPAB_MPAB'_RUBBER OXYGENASE CATALYTIC DOMAIN-CONTAINING PROTEIN"/>
    <property type="match status" value="1"/>
</dbReference>
<accession>A0ABU4VKL1</accession>
<sequence length="319" mass="35590">MMSRMPVDGAVAPSRERLAAPDRHDAERAIGASLLGPGSLTWRTCAEWRMLSGAGSALLLQVAHPAVGHAVGRYSTYRERPFHRLDQTMALVFGGIVFGVGGRGEQAFRVHQMHNKLEGTDFRGRAYHAQDPEAFFWVLATLIEMGRRMCRRFGPPIHDHELPRFYAEWQEVGRRIGLEDRHMPPDYPAFRRYWGEMLRDGLDRNQTVDEVLATITAAPLPPGSPIPTRLWDPTGGRIGGHVLELLAIGLLPAELRRDWQMDWGAGDERRLRAIAAVARRTFPRLPRRMAIHPWAAPAVLGPDARVLGRGLAPGAPRPA</sequence>
<dbReference type="EC" id="1.-.-.-" evidence="3"/>
<evidence type="ECO:0000259" key="2">
    <source>
        <dbReference type="Pfam" id="PF09995"/>
    </source>
</evidence>
<organism evidence="3 4">
    <name type="scientific">Patulibacter brassicae</name>
    <dbReference type="NCBI Taxonomy" id="1705717"/>
    <lineage>
        <taxon>Bacteria</taxon>
        <taxon>Bacillati</taxon>
        <taxon>Actinomycetota</taxon>
        <taxon>Thermoleophilia</taxon>
        <taxon>Solirubrobacterales</taxon>
        <taxon>Patulibacteraceae</taxon>
        <taxon>Patulibacter</taxon>
    </lineage>
</organism>
<dbReference type="Pfam" id="PF09995">
    <property type="entry name" value="MPAB_Lcp_cat"/>
    <property type="match status" value="1"/>
</dbReference>
<dbReference type="Proteomes" id="UP001277761">
    <property type="component" value="Unassembled WGS sequence"/>
</dbReference>
<keyword evidence="3" id="KW-0560">Oxidoreductase</keyword>
<proteinExistence type="predicted"/>
<keyword evidence="4" id="KW-1185">Reference proteome</keyword>
<evidence type="ECO:0000313" key="3">
    <source>
        <dbReference type="EMBL" id="MDX8151456.1"/>
    </source>
</evidence>
<name>A0ABU4VKL1_9ACTN</name>
<feature type="compositionally biased region" description="Basic and acidic residues" evidence="1">
    <location>
        <begin position="14"/>
        <end position="23"/>
    </location>
</feature>
<gene>
    <name evidence="3" type="ORF">SK069_07625</name>
</gene>
<dbReference type="RefSeq" id="WP_319953605.1">
    <property type="nucleotide sequence ID" value="NZ_JAXAVX010000002.1"/>
</dbReference>
<dbReference type="InterPro" id="IPR018713">
    <property type="entry name" value="MPAB/Lcp_cat_dom"/>
</dbReference>
<feature type="region of interest" description="Disordered" evidence="1">
    <location>
        <begin position="1"/>
        <end position="23"/>
    </location>
</feature>
<feature type="domain" description="ER-bound oxygenase mpaB/mpaB'/Rubber oxygenase catalytic" evidence="2">
    <location>
        <begin position="42"/>
        <end position="280"/>
    </location>
</feature>